<dbReference type="RefSeq" id="WP_071312512.1">
    <property type="nucleotide sequence ID" value="NZ_MLQQ01000005.1"/>
</dbReference>
<sequence length="346" mass="38571">MLDVNINKDLGDFHLNVEFQVESGIIGILGPSGCGKSLTLQAIAGLLTPDTGRIAIGERTLFDTEQKVNIPTRQRNVGYVFQNYALFPHLTVAENIGYGLKGLPKQEVQKQVDDILETVQLKGLAKRYPNELSGGQQQRVALARTLVTKPDILLLDEPFSALDQHVKKMLELELLEIIKHNFSGVVLFVTHNIEEAYRLCDYICLYDCGRNIQFGKKVDVLRQPVNKAAARIVGCENIYEIDSYEGHFVTVGGLQLKTANTDAQEGKYVGIHSYDVTFVTDENDCTTNTFRFDVRNIVEGIDHSTITVTVGDLIFKVDVRKDNVKQITAGDTLLYLPPEKIFLLGV</sequence>
<dbReference type="PROSITE" id="PS00211">
    <property type="entry name" value="ABC_TRANSPORTER_1"/>
    <property type="match status" value="1"/>
</dbReference>
<evidence type="ECO:0000256" key="1">
    <source>
        <dbReference type="ARBA" id="ARBA00022448"/>
    </source>
</evidence>
<dbReference type="GO" id="GO:0016887">
    <property type="term" value="F:ATP hydrolysis activity"/>
    <property type="evidence" value="ECO:0007669"/>
    <property type="project" value="InterPro"/>
</dbReference>
<dbReference type="InterPro" id="IPR017871">
    <property type="entry name" value="ABC_transporter-like_CS"/>
</dbReference>
<reference evidence="5 6" key="1">
    <citation type="submission" date="2016-10" db="EMBL/GenBank/DDBJ databases">
        <title>Draft genome sequences of four alkaliphilic bacteria belonging to the Anaerobacillus genus.</title>
        <authorList>
            <person name="Bassil N.M."/>
            <person name="Lloyd J.R."/>
        </authorList>
    </citation>
    <scope>NUCLEOTIDE SEQUENCE [LARGE SCALE GENOMIC DNA]</scope>
    <source>
        <strain evidence="5 6">DSM 15340</strain>
    </source>
</reference>
<proteinExistence type="predicted"/>
<evidence type="ECO:0000259" key="4">
    <source>
        <dbReference type="PROSITE" id="PS50893"/>
    </source>
</evidence>
<dbReference type="PANTHER" id="PTHR42781">
    <property type="entry name" value="SPERMIDINE/PUTRESCINE IMPORT ATP-BINDING PROTEIN POTA"/>
    <property type="match status" value="1"/>
</dbReference>
<evidence type="ECO:0000313" key="6">
    <source>
        <dbReference type="Proteomes" id="UP000180098"/>
    </source>
</evidence>
<dbReference type="Proteomes" id="UP000180098">
    <property type="component" value="Unassembled WGS sequence"/>
</dbReference>
<name>A0A1S2LQ75_9BACI</name>
<evidence type="ECO:0000256" key="2">
    <source>
        <dbReference type="ARBA" id="ARBA00022741"/>
    </source>
</evidence>
<gene>
    <name evidence="5" type="ORF">BKP35_06160</name>
</gene>
<comment type="caution">
    <text evidence="5">The sequence shown here is derived from an EMBL/GenBank/DDBJ whole genome shotgun (WGS) entry which is preliminary data.</text>
</comment>
<keyword evidence="6" id="KW-1185">Reference proteome</keyword>
<dbReference type="GO" id="GO:0005524">
    <property type="term" value="F:ATP binding"/>
    <property type="evidence" value="ECO:0007669"/>
    <property type="project" value="UniProtKB-KW"/>
</dbReference>
<dbReference type="InterPro" id="IPR027417">
    <property type="entry name" value="P-loop_NTPase"/>
</dbReference>
<keyword evidence="2" id="KW-0547">Nucleotide-binding</keyword>
<dbReference type="EMBL" id="MLQQ01000005">
    <property type="protein sequence ID" value="OIJ14631.1"/>
    <property type="molecule type" value="Genomic_DNA"/>
</dbReference>
<dbReference type="InterPro" id="IPR003593">
    <property type="entry name" value="AAA+_ATPase"/>
</dbReference>
<dbReference type="Gene3D" id="3.40.50.300">
    <property type="entry name" value="P-loop containing nucleotide triphosphate hydrolases"/>
    <property type="match status" value="1"/>
</dbReference>
<accession>A0A1S2LQ75</accession>
<keyword evidence="1" id="KW-0813">Transport</keyword>
<feature type="domain" description="ABC transporter" evidence="4">
    <location>
        <begin position="1"/>
        <end position="233"/>
    </location>
</feature>
<dbReference type="InterPro" id="IPR050093">
    <property type="entry name" value="ABC_SmlMolc_Importer"/>
</dbReference>
<protein>
    <recommendedName>
        <fullName evidence="4">ABC transporter domain-containing protein</fullName>
    </recommendedName>
</protein>
<organism evidence="5 6">
    <name type="scientific">Anaerobacillus arseniciselenatis</name>
    <dbReference type="NCBI Taxonomy" id="85682"/>
    <lineage>
        <taxon>Bacteria</taxon>
        <taxon>Bacillati</taxon>
        <taxon>Bacillota</taxon>
        <taxon>Bacilli</taxon>
        <taxon>Bacillales</taxon>
        <taxon>Bacillaceae</taxon>
        <taxon>Anaerobacillus</taxon>
    </lineage>
</organism>
<dbReference type="PANTHER" id="PTHR42781:SF4">
    <property type="entry name" value="SPERMIDINE_PUTRESCINE IMPORT ATP-BINDING PROTEIN POTA"/>
    <property type="match status" value="1"/>
</dbReference>
<evidence type="ECO:0000313" key="5">
    <source>
        <dbReference type="EMBL" id="OIJ14631.1"/>
    </source>
</evidence>
<dbReference type="InterPro" id="IPR003439">
    <property type="entry name" value="ABC_transporter-like_ATP-bd"/>
</dbReference>
<dbReference type="SMART" id="SM00382">
    <property type="entry name" value="AAA"/>
    <property type="match status" value="1"/>
</dbReference>
<dbReference type="PROSITE" id="PS50893">
    <property type="entry name" value="ABC_TRANSPORTER_2"/>
    <property type="match status" value="1"/>
</dbReference>
<dbReference type="SUPFAM" id="SSF52540">
    <property type="entry name" value="P-loop containing nucleoside triphosphate hydrolases"/>
    <property type="match status" value="1"/>
</dbReference>
<keyword evidence="3" id="KW-0067">ATP-binding</keyword>
<dbReference type="AlphaFoldDB" id="A0A1S2LQ75"/>
<dbReference type="OrthoDB" id="9802264at2"/>
<evidence type="ECO:0000256" key="3">
    <source>
        <dbReference type="ARBA" id="ARBA00022840"/>
    </source>
</evidence>
<dbReference type="Pfam" id="PF00005">
    <property type="entry name" value="ABC_tran"/>
    <property type="match status" value="1"/>
</dbReference>